<accession>A0A6G1HY46</accession>
<name>A0A6G1HY46_9PEZI</name>
<protein>
    <submittedName>
        <fullName evidence="1">Uncharacterized protein</fullName>
    </submittedName>
</protein>
<dbReference type="AlphaFoldDB" id="A0A6G1HY46"/>
<organism evidence="1 2">
    <name type="scientific">Trichodelitschia bisporula</name>
    <dbReference type="NCBI Taxonomy" id="703511"/>
    <lineage>
        <taxon>Eukaryota</taxon>
        <taxon>Fungi</taxon>
        <taxon>Dikarya</taxon>
        <taxon>Ascomycota</taxon>
        <taxon>Pezizomycotina</taxon>
        <taxon>Dothideomycetes</taxon>
        <taxon>Dothideomycetes incertae sedis</taxon>
        <taxon>Phaeotrichales</taxon>
        <taxon>Phaeotrichaceae</taxon>
        <taxon>Trichodelitschia</taxon>
    </lineage>
</organism>
<dbReference type="EMBL" id="ML996694">
    <property type="protein sequence ID" value="KAF2400950.1"/>
    <property type="molecule type" value="Genomic_DNA"/>
</dbReference>
<evidence type="ECO:0000313" key="1">
    <source>
        <dbReference type="EMBL" id="KAF2400950.1"/>
    </source>
</evidence>
<reference evidence="1" key="1">
    <citation type="journal article" date="2020" name="Stud. Mycol.">
        <title>101 Dothideomycetes genomes: a test case for predicting lifestyles and emergence of pathogens.</title>
        <authorList>
            <person name="Haridas S."/>
            <person name="Albert R."/>
            <person name="Binder M."/>
            <person name="Bloem J."/>
            <person name="Labutti K."/>
            <person name="Salamov A."/>
            <person name="Andreopoulos B."/>
            <person name="Baker S."/>
            <person name="Barry K."/>
            <person name="Bills G."/>
            <person name="Bluhm B."/>
            <person name="Cannon C."/>
            <person name="Castanera R."/>
            <person name="Culley D."/>
            <person name="Daum C."/>
            <person name="Ezra D."/>
            <person name="Gonzalez J."/>
            <person name="Henrissat B."/>
            <person name="Kuo A."/>
            <person name="Liang C."/>
            <person name="Lipzen A."/>
            <person name="Lutzoni F."/>
            <person name="Magnuson J."/>
            <person name="Mondo S."/>
            <person name="Nolan M."/>
            <person name="Ohm R."/>
            <person name="Pangilinan J."/>
            <person name="Park H.-J."/>
            <person name="Ramirez L."/>
            <person name="Alfaro M."/>
            <person name="Sun H."/>
            <person name="Tritt A."/>
            <person name="Yoshinaga Y."/>
            <person name="Zwiers L.-H."/>
            <person name="Turgeon B."/>
            <person name="Goodwin S."/>
            <person name="Spatafora J."/>
            <person name="Crous P."/>
            <person name="Grigoriev I."/>
        </authorList>
    </citation>
    <scope>NUCLEOTIDE SEQUENCE</scope>
    <source>
        <strain evidence="1">CBS 262.69</strain>
    </source>
</reference>
<gene>
    <name evidence="1" type="ORF">EJ06DRAFT_414763</name>
</gene>
<proteinExistence type="predicted"/>
<keyword evidence="2" id="KW-1185">Reference proteome</keyword>
<sequence>MLCRKVVGSIPHIVTQCARNPHWVTSVRNTVIMPLFLDKDDAKVVFERSIAPYTESTGSACTSRIMGGSGVGAATSFWLLILRKTIGPLDSRTRSGPSMSFRAYIWIRNLRRPRNRWDLTLGLFYLAM</sequence>
<dbReference type="Proteomes" id="UP000799640">
    <property type="component" value="Unassembled WGS sequence"/>
</dbReference>
<evidence type="ECO:0000313" key="2">
    <source>
        <dbReference type="Proteomes" id="UP000799640"/>
    </source>
</evidence>